<evidence type="ECO:0000313" key="2">
    <source>
        <dbReference type="Proteomes" id="UP000634476"/>
    </source>
</evidence>
<comment type="caution">
    <text evidence="1">The sequence shown here is derived from an EMBL/GenBank/DDBJ whole genome shotgun (WGS) entry which is preliminary data.</text>
</comment>
<dbReference type="RefSeq" id="WP_203879953.1">
    <property type="nucleotide sequence ID" value="NZ_BOOK01000077.1"/>
</dbReference>
<keyword evidence="2" id="KW-1185">Reference proteome</keyword>
<proteinExistence type="predicted"/>
<reference evidence="1" key="1">
    <citation type="submission" date="2021-01" db="EMBL/GenBank/DDBJ databases">
        <title>Whole genome shotgun sequence of Planobispora takensis NBRC 109077.</title>
        <authorList>
            <person name="Komaki H."/>
            <person name="Tamura T."/>
        </authorList>
    </citation>
    <scope>NUCLEOTIDE SEQUENCE</scope>
    <source>
        <strain evidence="1">NBRC 109077</strain>
    </source>
</reference>
<protein>
    <submittedName>
        <fullName evidence="1">Uncharacterized protein</fullName>
    </submittedName>
</protein>
<organism evidence="1 2">
    <name type="scientific">Planobispora takensis</name>
    <dbReference type="NCBI Taxonomy" id="1367882"/>
    <lineage>
        <taxon>Bacteria</taxon>
        <taxon>Bacillati</taxon>
        <taxon>Actinomycetota</taxon>
        <taxon>Actinomycetes</taxon>
        <taxon>Streptosporangiales</taxon>
        <taxon>Streptosporangiaceae</taxon>
        <taxon>Planobispora</taxon>
    </lineage>
</organism>
<name>A0A8J3T6D7_9ACTN</name>
<dbReference type="AlphaFoldDB" id="A0A8J3T6D7"/>
<accession>A0A8J3T6D7</accession>
<dbReference type="Proteomes" id="UP000634476">
    <property type="component" value="Unassembled WGS sequence"/>
</dbReference>
<sequence length="63" mass="6861">MTDEERAAILAAFDQLQSALRACDGEGAAEAMRRIYEVEPAVADTLINNLITTGLRNMVYGTE</sequence>
<dbReference type="EMBL" id="BOOK01000077">
    <property type="protein sequence ID" value="GII05750.1"/>
    <property type="molecule type" value="Genomic_DNA"/>
</dbReference>
<gene>
    <name evidence="1" type="ORF">Pta02_77580</name>
</gene>
<evidence type="ECO:0000313" key="1">
    <source>
        <dbReference type="EMBL" id="GII05750.1"/>
    </source>
</evidence>